<comment type="similarity">
    <text evidence="2">Belongs to the RmuC family.</text>
</comment>
<dbReference type="EMBL" id="CAADHO010000002">
    <property type="protein sequence ID" value="VFQ43836.1"/>
    <property type="molecule type" value="Genomic_DNA"/>
</dbReference>
<evidence type="ECO:0000256" key="2">
    <source>
        <dbReference type="ARBA" id="ARBA00009840"/>
    </source>
</evidence>
<name>A0A4U8YJB9_9BACT</name>
<dbReference type="PANTHER" id="PTHR30563">
    <property type="entry name" value="DNA RECOMBINATION PROTEIN RMUC"/>
    <property type="match status" value="1"/>
</dbReference>
<dbReference type="Proteomes" id="UP000507962">
    <property type="component" value="Unassembled WGS sequence"/>
</dbReference>
<keyword evidence="4" id="KW-0233">DNA recombination</keyword>
<evidence type="ECO:0000256" key="3">
    <source>
        <dbReference type="ARBA" id="ARBA00023054"/>
    </source>
</evidence>
<dbReference type="InterPro" id="IPR003798">
    <property type="entry name" value="DNA_recombination_RmuC"/>
</dbReference>
<keyword evidence="5" id="KW-0812">Transmembrane</keyword>
<sequence>MAVSGLLDMLMQPALGAGLVAGAAAAWGLAGLRHRRTVRALDEALESRDAQEERLFALADEAAEARGRLTNLLTLEQGIKERDAALHQKGETEIALRSRMARLEAELVKERESAGEKVALLSAQKDELRQMLKALSADALADNAKTFAQLSKETLEAVVGEARRDFTRRGEAVKEIVAPVAEAMKAYDEKVRQMEMQREKAYGALTEQVETLARTHAVLQKETTKLSGALQVPNVRGRWGEITLKRVAELSGMVDRCDFFEQVSMKGEAGAMRPDMVVQLPGGRRIAVDSKVPLAAYLRAMEATTQGEKAKHLDEHARALHHHVQVLSGKAYWAGLKPAPEFVVLFIPGESFFSAALAKRPGLIEEGIEKGVVLATPTTLISLLKAVAYGWRQEQAAESVHEIQALGKELYSRVVTFASHLNKLGGEIGKVTSTYNQLAGSFERRLFVSARRFEELGVREKDTAVIEAPDPVETVPRKVEAG</sequence>
<gene>
    <name evidence="6" type="ORF">MSL71_14770</name>
</gene>
<evidence type="ECO:0000313" key="7">
    <source>
        <dbReference type="Proteomes" id="UP000507962"/>
    </source>
</evidence>
<dbReference type="AlphaFoldDB" id="A0A4U8YJB9"/>
<organism evidence="6 7">
    <name type="scientific">Desulfoluna butyratoxydans</name>
    <dbReference type="NCBI Taxonomy" id="231438"/>
    <lineage>
        <taxon>Bacteria</taxon>
        <taxon>Pseudomonadati</taxon>
        <taxon>Thermodesulfobacteriota</taxon>
        <taxon>Desulfobacteria</taxon>
        <taxon>Desulfobacterales</taxon>
        <taxon>Desulfolunaceae</taxon>
        <taxon>Desulfoluna</taxon>
    </lineage>
</organism>
<evidence type="ECO:0000256" key="5">
    <source>
        <dbReference type="SAM" id="Phobius"/>
    </source>
</evidence>
<dbReference type="RefSeq" id="WP_180138303.1">
    <property type="nucleotide sequence ID" value="NZ_CAADHO010000002.1"/>
</dbReference>
<dbReference type="GO" id="GO:0006310">
    <property type="term" value="P:DNA recombination"/>
    <property type="evidence" value="ECO:0007669"/>
    <property type="project" value="UniProtKB-KW"/>
</dbReference>
<keyword evidence="3" id="KW-0175">Coiled coil</keyword>
<keyword evidence="5" id="KW-1133">Transmembrane helix</keyword>
<dbReference type="Pfam" id="PF02646">
    <property type="entry name" value="RmuC"/>
    <property type="match status" value="1"/>
</dbReference>
<keyword evidence="7" id="KW-1185">Reference proteome</keyword>
<accession>A0A4U8YJB9</accession>
<protein>
    <submittedName>
        <fullName evidence="6">Dna recombination rmuc</fullName>
    </submittedName>
</protein>
<evidence type="ECO:0000256" key="1">
    <source>
        <dbReference type="ARBA" id="ARBA00003416"/>
    </source>
</evidence>
<comment type="function">
    <text evidence="1">Involved in DNA recombination.</text>
</comment>
<evidence type="ECO:0000256" key="4">
    <source>
        <dbReference type="ARBA" id="ARBA00023172"/>
    </source>
</evidence>
<evidence type="ECO:0000313" key="6">
    <source>
        <dbReference type="EMBL" id="VFQ43836.1"/>
    </source>
</evidence>
<reference evidence="6 7" key="1">
    <citation type="submission" date="2019-03" db="EMBL/GenBank/DDBJ databases">
        <authorList>
            <person name="Nijsse B."/>
        </authorList>
    </citation>
    <scope>NUCLEOTIDE SEQUENCE [LARGE SCALE GENOMIC DNA]</scope>
    <source>
        <strain evidence="6">Desulfoluna butyratoxydans MSL71</strain>
    </source>
</reference>
<dbReference type="PANTHER" id="PTHR30563:SF0">
    <property type="entry name" value="DNA RECOMBINATION PROTEIN RMUC"/>
    <property type="match status" value="1"/>
</dbReference>
<proteinExistence type="inferred from homology"/>
<feature type="transmembrane region" description="Helical" evidence="5">
    <location>
        <begin position="14"/>
        <end position="32"/>
    </location>
</feature>
<keyword evidence="5" id="KW-0472">Membrane</keyword>